<dbReference type="VEuPathDB" id="FungiDB:PV06_04880"/>
<evidence type="ECO:0008006" key="3">
    <source>
        <dbReference type="Google" id="ProtNLM"/>
    </source>
</evidence>
<dbReference type="GeneID" id="27356954"/>
<reference evidence="1 2" key="1">
    <citation type="submission" date="2015-01" db="EMBL/GenBank/DDBJ databases">
        <title>The Genome Sequence of Exophiala oligosperma CBS72588.</title>
        <authorList>
            <consortium name="The Broad Institute Genomics Platform"/>
            <person name="Cuomo C."/>
            <person name="de Hoog S."/>
            <person name="Gorbushina A."/>
            <person name="Stielow B."/>
            <person name="Teixiera M."/>
            <person name="Abouelleil A."/>
            <person name="Chapman S.B."/>
            <person name="Priest M."/>
            <person name="Young S.K."/>
            <person name="Wortman J."/>
            <person name="Nusbaum C."/>
            <person name="Birren B."/>
        </authorList>
    </citation>
    <scope>NUCLEOTIDE SEQUENCE [LARGE SCALE GENOMIC DNA]</scope>
    <source>
        <strain evidence="1 2">CBS 72588</strain>
    </source>
</reference>
<evidence type="ECO:0000313" key="2">
    <source>
        <dbReference type="Proteomes" id="UP000053342"/>
    </source>
</evidence>
<proteinExistence type="predicted"/>
<organism evidence="1 2">
    <name type="scientific">Exophiala oligosperma</name>
    <dbReference type="NCBI Taxonomy" id="215243"/>
    <lineage>
        <taxon>Eukaryota</taxon>
        <taxon>Fungi</taxon>
        <taxon>Dikarya</taxon>
        <taxon>Ascomycota</taxon>
        <taxon>Pezizomycotina</taxon>
        <taxon>Eurotiomycetes</taxon>
        <taxon>Chaetothyriomycetidae</taxon>
        <taxon>Chaetothyriales</taxon>
        <taxon>Herpotrichiellaceae</taxon>
        <taxon>Exophiala</taxon>
    </lineage>
</organism>
<gene>
    <name evidence="1" type="ORF">PV06_04880</name>
</gene>
<sequence length="458" mass="52517">MSASAFARFWQTDLTRECVLSFLPKDDLGSLRLVCKEYSKDIAPVLFKSLLVHFTTNVFMRRARMTALERIGGYVRKLSFLMPHQPETFLPPLLVPDTLEEASFVYEPRLTLSRPTSSGSSSTSSTESKYGTWEMSDLLVKQYPPLFHAATNVDSFFRAICAMPNLQHLQVSCPGQLAGQRYRKDIVDYALISLRLAIEAANPTQLEMLTLAPIHPGTVLYLRPHLSFGSSPASSRVWSRIRMLDIEMDSFEYGRDQPADHLKILHSYLQALRSIEHFNFKWLGHKGPCPLALHIEPCTSRPTSLHCPNACPDSSSKSSFRPLKFRRLKRMRLSNATLDADQAAGFIMSHRKVLHEFQFDQCHLRSGTWDDALAPLTRIAGHDRWKQKQEEVMDVPLVLSSTETDEKDVIECVQEPLWDDILSKRKRLKMLRKISLRTRDLVPEQVKRLLRTKRLAWH</sequence>
<accession>A0A0D2AVI2</accession>
<dbReference type="RefSeq" id="XP_016264032.1">
    <property type="nucleotide sequence ID" value="XM_016405826.1"/>
</dbReference>
<dbReference type="EMBL" id="KN847335">
    <property type="protein sequence ID" value="KIW43816.1"/>
    <property type="molecule type" value="Genomic_DNA"/>
</dbReference>
<keyword evidence="2" id="KW-1185">Reference proteome</keyword>
<dbReference type="STRING" id="215243.A0A0D2AVI2"/>
<protein>
    <recommendedName>
        <fullName evidence="3">F-box domain-containing protein</fullName>
    </recommendedName>
</protein>
<dbReference type="AlphaFoldDB" id="A0A0D2AVI2"/>
<dbReference type="Proteomes" id="UP000053342">
    <property type="component" value="Unassembled WGS sequence"/>
</dbReference>
<name>A0A0D2AVI2_9EURO</name>
<evidence type="ECO:0000313" key="1">
    <source>
        <dbReference type="EMBL" id="KIW43816.1"/>
    </source>
</evidence>
<dbReference type="OrthoDB" id="5327538at2759"/>
<dbReference type="HOGENOM" id="CLU_009555_1_0_1"/>